<proteinExistence type="predicted"/>
<reference evidence="3" key="2">
    <citation type="submission" date="2023-06" db="EMBL/GenBank/DDBJ databases">
        <authorList>
            <consortium name="Lawrence Berkeley National Laboratory"/>
            <person name="Mondo S.J."/>
            <person name="Hensen N."/>
            <person name="Bonometti L."/>
            <person name="Westerberg I."/>
            <person name="Brannstrom I.O."/>
            <person name="Guillou S."/>
            <person name="Cros-Aarteil S."/>
            <person name="Calhoun S."/>
            <person name="Haridas S."/>
            <person name="Kuo A."/>
            <person name="Pangilinan J."/>
            <person name="Riley R."/>
            <person name="Labutti K."/>
            <person name="Andreopoulos B."/>
            <person name="Lipzen A."/>
            <person name="Chen C."/>
            <person name="Yanf M."/>
            <person name="Daum C."/>
            <person name="Ng V."/>
            <person name="Clum A."/>
            <person name="Steindorff A."/>
            <person name="Ohm R."/>
            <person name="Martin F."/>
            <person name="Silar P."/>
            <person name="Natvig D."/>
            <person name="Lalanne C."/>
            <person name="Gautier V."/>
            <person name="Ament-Velasquez S.L."/>
            <person name="Kruys A."/>
            <person name="Hutchinson M.I."/>
            <person name="Powell A.J."/>
            <person name="Barry K."/>
            <person name="Miller A.N."/>
            <person name="Grigoriev I.V."/>
            <person name="Debuchy R."/>
            <person name="Gladieux P."/>
            <person name="Thoren M.H."/>
            <person name="Johannesson H."/>
        </authorList>
    </citation>
    <scope>NUCLEOTIDE SEQUENCE</scope>
    <source>
        <strain evidence="3">PSN324</strain>
    </source>
</reference>
<comment type="caution">
    <text evidence="3">The sequence shown here is derived from an EMBL/GenBank/DDBJ whole genome shotgun (WGS) entry which is preliminary data.</text>
</comment>
<dbReference type="EMBL" id="MU864954">
    <property type="protein sequence ID" value="KAK4463924.1"/>
    <property type="molecule type" value="Genomic_DNA"/>
</dbReference>
<evidence type="ECO:0000256" key="1">
    <source>
        <dbReference type="SAM" id="MobiDB-lite"/>
    </source>
</evidence>
<evidence type="ECO:0000313" key="3">
    <source>
        <dbReference type="EMBL" id="KAK4463924.1"/>
    </source>
</evidence>
<feature type="non-terminal residue" evidence="3">
    <location>
        <position position="297"/>
    </location>
</feature>
<dbReference type="InterPro" id="IPR028000">
    <property type="entry name" value="Pma1"/>
</dbReference>
<feature type="transmembrane region" description="Helical" evidence="2">
    <location>
        <begin position="181"/>
        <end position="204"/>
    </location>
</feature>
<keyword evidence="2" id="KW-0472">Membrane</keyword>
<organism evidence="3 4">
    <name type="scientific">Cladorrhinum samala</name>
    <dbReference type="NCBI Taxonomy" id="585594"/>
    <lineage>
        <taxon>Eukaryota</taxon>
        <taxon>Fungi</taxon>
        <taxon>Dikarya</taxon>
        <taxon>Ascomycota</taxon>
        <taxon>Pezizomycotina</taxon>
        <taxon>Sordariomycetes</taxon>
        <taxon>Sordariomycetidae</taxon>
        <taxon>Sordariales</taxon>
        <taxon>Podosporaceae</taxon>
        <taxon>Cladorrhinum</taxon>
    </lineage>
</organism>
<reference evidence="3" key="1">
    <citation type="journal article" date="2023" name="Mol. Phylogenet. Evol.">
        <title>Genome-scale phylogeny and comparative genomics of the fungal order Sordariales.</title>
        <authorList>
            <person name="Hensen N."/>
            <person name="Bonometti L."/>
            <person name="Westerberg I."/>
            <person name="Brannstrom I.O."/>
            <person name="Guillou S."/>
            <person name="Cros-Aarteil S."/>
            <person name="Calhoun S."/>
            <person name="Haridas S."/>
            <person name="Kuo A."/>
            <person name="Mondo S."/>
            <person name="Pangilinan J."/>
            <person name="Riley R."/>
            <person name="LaButti K."/>
            <person name="Andreopoulos B."/>
            <person name="Lipzen A."/>
            <person name="Chen C."/>
            <person name="Yan M."/>
            <person name="Daum C."/>
            <person name="Ng V."/>
            <person name="Clum A."/>
            <person name="Steindorff A."/>
            <person name="Ohm R.A."/>
            <person name="Martin F."/>
            <person name="Silar P."/>
            <person name="Natvig D.O."/>
            <person name="Lalanne C."/>
            <person name="Gautier V."/>
            <person name="Ament-Velasquez S.L."/>
            <person name="Kruys A."/>
            <person name="Hutchinson M.I."/>
            <person name="Powell A.J."/>
            <person name="Barry K."/>
            <person name="Miller A.N."/>
            <person name="Grigoriev I.V."/>
            <person name="Debuchy R."/>
            <person name="Gladieux P."/>
            <person name="Hiltunen Thoren M."/>
            <person name="Johannesson H."/>
        </authorList>
    </citation>
    <scope>NUCLEOTIDE SEQUENCE</scope>
    <source>
        <strain evidence="3">PSN324</strain>
    </source>
</reference>
<accession>A0AAV9HSY3</accession>
<feature type="region of interest" description="Disordered" evidence="1">
    <location>
        <begin position="108"/>
        <end position="143"/>
    </location>
</feature>
<sequence>MCDLPPENPTPFCGPPHGTQFRTGDSVDIIWSPRFFRTSPTSIPRRIRIQADYFFPNNNTRTGTGFTSLVMSPNSGRFAWKITDGDLPAGVNALTAAIFIAEPFTDSDGNGTTLEGNDRFEGPRVGITRGNRRTDGPGGTGGINTTGGAIVNDNNNNNNNNNNSNNPASNMGAIGSGGPNAVAIALPVVFGALTLMLMTALVVFKRRNPGWSLREAIVKGVPGMLRRKLRPAGPRAGMMGGPAVVKRAGTGKRIRGEDIRVVTTDINGLRMNAMRMAGGGVGGSGNVFREELRRQER</sequence>
<evidence type="ECO:0000256" key="2">
    <source>
        <dbReference type="SAM" id="Phobius"/>
    </source>
</evidence>
<keyword evidence="4" id="KW-1185">Reference proteome</keyword>
<dbReference type="AlphaFoldDB" id="A0AAV9HSY3"/>
<protein>
    <submittedName>
        <fullName evidence="3">Uncharacterized protein</fullName>
    </submittedName>
</protein>
<keyword evidence="2" id="KW-1133">Transmembrane helix</keyword>
<name>A0AAV9HSY3_9PEZI</name>
<gene>
    <name evidence="3" type="ORF">QBC42DRAFT_322503</name>
</gene>
<dbReference type="Proteomes" id="UP001321749">
    <property type="component" value="Unassembled WGS sequence"/>
</dbReference>
<dbReference type="Pfam" id="PF14610">
    <property type="entry name" value="Psg1"/>
    <property type="match status" value="1"/>
</dbReference>
<keyword evidence="2" id="KW-0812">Transmembrane</keyword>
<evidence type="ECO:0000313" key="4">
    <source>
        <dbReference type="Proteomes" id="UP001321749"/>
    </source>
</evidence>